<sequence length="256" mass="26762">MGILDQFRLDGKVALVTGANRGLGRAIAEGLAEAGAHIVGLNRSEDDAGLADYVTGFGLRYEHIALDLLEASATDIKAAVQQVVKLFGKLDILVNNAGVARRGGVLGFPEEDWLDVIQINLNAAFFLAQAAAEQMKAQGGGKIINIASMLSYQGGIKVPSYAAAKHGIAGMTKALANELAADHINVNAISPGYMATDLNVALREDAERNKAIVDRIPAGEWGTAADLQGAAVYLASDAARYVHGTLLAVDGGWLAR</sequence>
<evidence type="ECO:0000256" key="1">
    <source>
        <dbReference type="ARBA" id="ARBA00006484"/>
    </source>
</evidence>
<keyword evidence="5" id="KW-1185">Reference proteome</keyword>
<dbReference type="FunFam" id="3.40.50.720:FF:000084">
    <property type="entry name" value="Short-chain dehydrogenase reductase"/>
    <property type="match status" value="1"/>
</dbReference>
<dbReference type="InterPro" id="IPR057326">
    <property type="entry name" value="KR_dom"/>
</dbReference>
<dbReference type="Pfam" id="PF13561">
    <property type="entry name" value="adh_short_C2"/>
    <property type="match status" value="1"/>
</dbReference>
<dbReference type="EMBL" id="CP062983">
    <property type="protein sequence ID" value="QPC83833.1"/>
    <property type="molecule type" value="Genomic_DNA"/>
</dbReference>
<dbReference type="SMART" id="SM00822">
    <property type="entry name" value="PKS_KR"/>
    <property type="match status" value="1"/>
</dbReference>
<organism evidence="4 5">
    <name type="scientific">Phototrophicus methaneseepsis</name>
    <dbReference type="NCBI Taxonomy" id="2710758"/>
    <lineage>
        <taxon>Bacteria</taxon>
        <taxon>Bacillati</taxon>
        <taxon>Chloroflexota</taxon>
        <taxon>Candidatus Thermofontia</taxon>
        <taxon>Phototrophicales</taxon>
        <taxon>Phototrophicaceae</taxon>
        <taxon>Phototrophicus</taxon>
    </lineage>
</organism>
<feature type="domain" description="Ketoreductase" evidence="3">
    <location>
        <begin position="12"/>
        <end position="183"/>
    </location>
</feature>
<accession>A0A7S8IGB2</accession>
<name>A0A7S8IGB2_9CHLR</name>
<dbReference type="PANTHER" id="PTHR42760:SF5">
    <property type="entry name" value="2-DEHYDRO-3-DEOXY-D-GLUCONATE 5-DEHYDROGENASE"/>
    <property type="match status" value="1"/>
</dbReference>
<keyword evidence="2" id="KW-0560">Oxidoreductase</keyword>
<comment type="similarity">
    <text evidence="1">Belongs to the short-chain dehydrogenases/reductases (SDR) family.</text>
</comment>
<proteinExistence type="inferred from homology"/>
<dbReference type="InterPro" id="IPR020904">
    <property type="entry name" value="Sc_DH/Rdtase_CS"/>
</dbReference>
<reference evidence="4 5" key="1">
    <citation type="submission" date="2020-02" db="EMBL/GenBank/DDBJ databases">
        <authorList>
            <person name="Zheng R.K."/>
            <person name="Sun C.M."/>
        </authorList>
    </citation>
    <scope>NUCLEOTIDE SEQUENCE [LARGE SCALE GENOMIC DNA]</scope>
    <source>
        <strain evidence="5">rifampicinis</strain>
    </source>
</reference>
<evidence type="ECO:0000259" key="3">
    <source>
        <dbReference type="SMART" id="SM00822"/>
    </source>
</evidence>
<dbReference type="AlphaFoldDB" id="A0A7S8IGB2"/>
<evidence type="ECO:0000313" key="5">
    <source>
        <dbReference type="Proteomes" id="UP000594468"/>
    </source>
</evidence>
<dbReference type="PRINTS" id="PR00080">
    <property type="entry name" value="SDRFAMILY"/>
</dbReference>
<dbReference type="InterPro" id="IPR036291">
    <property type="entry name" value="NAD(P)-bd_dom_sf"/>
</dbReference>
<dbReference type="RefSeq" id="WP_195171897.1">
    <property type="nucleotide sequence ID" value="NZ_CP062983.1"/>
</dbReference>
<dbReference type="Gene3D" id="3.40.50.720">
    <property type="entry name" value="NAD(P)-binding Rossmann-like Domain"/>
    <property type="match status" value="1"/>
</dbReference>
<dbReference type="InterPro" id="IPR002347">
    <property type="entry name" value="SDR_fam"/>
</dbReference>
<evidence type="ECO:0000256" key="2">
    <source>
        <dbReference type="ARBA" id="ARBA00023002"/>
    </source>
</evidence>
<gene>
    <name evidence="4" type="ORF">G4Y79_05485</name>
</gene>
<dbReference type="KEGG" id="pmet:G4Y79_05485"/>
<dbReference type="PANTHER" id="PTHR42760">
    <property type="entry name" value="SHORT-CHAIN DEHYDROGENASES/REDUCTASES FAMILY MEMBER"/>
    <property type="match status" value="1"/>
</dbReference>
<dbReference type="PRINTS" id="PR00081">
    <property type="entry name" value="GDHRDH"/>
</dbReference>
<dbReference type="Proteomes" id="UP000594468">
    <property type="component" value="Chromosome"/>
</dbReference>
<protein>
    <submittedName>
        <fullName evidence="4">SDR family oxidoreductase</fullName>
    </submittedName>
</protein>
<dbReference type="SUPFAM" id="SSF51735">
    <property type="entry name" value="NAD(P)-binding Rossmann-fold domains"/>
    <property type="match status" value="1"/>
</dbReference>
<dbReference type="PROSITE" id="PS00061">
    <property type="entry name" value="ADH_SHORT"/>
    <property type="match status" value="1"/>
</dbReference>
<dbReference type="GO" id="GO:0016616">
    <property type="term" value="F:oxidoreductase activity, acting on the CH-OH group of donors, NAD or NADP as acceptor"/>
    <property type="evidence" value="ECO:0007669"/>
    <property type="project" value="UniProtKB-ARBA"/>
</dbReference>
<evidence type="ECO:0000313" key="4">
    <source>
        <dbReference type="EMBL" id="QPC83833.1"/>
    </source>
</evidence>